<keyword evidence="2" id="KW-1185">Reference proteome</keyword>
<reference evidence="1 2" key="1">
    <citation type="submission" date="2017-01" db="EMBL/GenBank/DDBJ databases">
        <authorList>
            <person name="Mah S.A."/>
            <person name="Swanson W.J."/>
            <person name="Moy G.W."/>
            <person name="Vacquier V.D."/>
        </authorList>
    </citation>
    <scope>NUCLEOTIDE SEQUENCE [LARGE SCALE GENOMIC DNA]</scope>
</reference>
<protein>
    <submittedName>
        <fullName evidence="1">Uncharacterized protein</fullName>
    </submittedName>
</protein>
<accession>A0A1S6L3B3</accession>
<name>A0A1S6L3B3_9CAUD</name>
<gene>
    <name evidence="1" type="ORF">YOLOSWAG_203</name>
</gene>
<evidence type="ECO:0000313" key="1">
    <source>
        <dbReference type="EMBL" id="AQT28681.1"/>
    </source>
</evidence>
<dbReference type="Proteomes" id="UP000221250">
    <property type="component" value="Segment"/>
</dbReference>
<organism evidence="1 2">
    <name type="scientific">Erwinia phage vB_EamM_Yoloswag</name>
    <dbReference type="NCBI Taxonomy" id="1958956"/>
    <lineage>
        <taxon>Viruses</taxon>
        <taxon>Duplodnaviria</taxon>
        <taxon>Heunggongvirae</taxon>
        <taxon>Uroviricota</taxon>
        <taxon>Caudoviricetes</taxon>
        <taxon>Yoloswagvirus</taxon>
        <taxon>Yoloswagvirus yoloswag</taxon>
    </lineage>
</organism>
<proteinExistence type="predicted"/>
<dbReference type="EMBL" id="KY448244">
    <property type="protein sequence ID" value="AQT28681.1"/>
    <property type="molecule type" value="Genomic_DNA"/>
</dbReference>
<evidence type="ECO:0000313" key="2">
    <source>
        <dbReference type="Proteomes" id="UP000221250"/>
    </source>
</evidence>
<sequence>MSESLQQAVGFLELSLQVNCLLPRPHRHADKSRATSLYADANRRYLCRRLRYNI</sequence>